<evidence type="ECO:0000313" key="3">
    <source>
        <dbReference type="EnsemblMetazoa" id="G24209.1:cds"/>
    </source>
</evidence>
<keyword evidence="4" id="KW-1185">Reference proteome</keyword>
<organism evidence="3 4">
    <name type="scientific">Magallana gigas</name>
    <name type="common">Pacific oyster</name>
    <name type="synonym">Crassostrea gigas</name>
    <dbReference type="NCBI Taxonomy" id="29159"/>
    <lineage>
        <taxon>Eukaryota</taxon>
        <taxon>Metazoa</taxon>
        <taxon>Spiralia</taxon>
        <taxon>Lophotrochozoa</taxon>
        <taxon>Mollusca</taxon>
        <taxon>Bivalvia</taxon>
        <taxon>Autobranchia</taxon>
        <taxon>Pteriomorphia</taxon>
        <taxon>Ostreida</taxon>
        <taxon>Ostreoidea</taxon>
        <taxon>Ostreidae</taxon>
        <taxon>Magallana</taxon>
    </lineage>
</organism>
<sequence length="109" mass="12020">MTTSGVALFALAAVLFLAEPVASQMYQQATYGQGVYAQYPRPMIVPAAPQSDITVFIIPIILIVLVIVCIPVLIGSSSSTFEKETTTKHPYKPTTEEEYRKYPARYPGY</sequence>
<feature type="signal peptide" evidence="2">
    <location>
        <begin position="1"/>
        <end position="23"/>
    </location>
</feature>
<keyword evidence="1" id="KW-0812">Transmembrane</keyword>
<keyword evidence="2" id="KW-0732">Signal</keyword>
<proteinExistence type="predicted"/>
<accession>A0A8W8KM74</accession>
<feature type="transmembrane region" description="Helical" evidence="1">
    <location>
        <begin position="53"/>
        <end position="74"/>
    </location>
</feature>
<evidence type="ECO:0000313" key="4">
    <source>
        <dbReference type="Proteomes" id="UP000005408"/>
    </source>
</evidence>
<dbReference type="EnsemblMetazoa" id="G24209.1">
    <property type="protein sequence ID" value="G24209.1:cds"/>
    <property type="gene ID" value="G24209"/>
</dbReference>
<evidence type="ECO:0000256" key="1">
    <source>
        <dbReference type="SAM" id="Phobius"/>
    </source>
</evidence>
<protein>
    <submittedName>
        <fullName evidence="3">Uncharacterized protein</fullName>
    </submittedName>
</protein>
<name>A0A8W8KM74_MAGGI</name>
<dbReference type="Proteomes" id="UP000005408">
    <property type="component" value="Unassembled WGS sequence"/>
</dbReference>
<reference evidence="3" key="1">
    <citation type="submission" date="2022-08" db="UniProtKB">
        <authorList>
            <consortium name="EnsemblMetazoa"/>
        </authorList>
    </citation>
    <scope>IDENTIFICATION</scope>
    <source>
        <strain evidence="3">05x7-T-G4-1.051#20</strain>
    </source>
</reference>
<keyword evidence="1" id="KW-0472">Membrane</keyword>
<feature type="chain" id="PRO_5036483542" evidence="2">
    <location>
        <begin position="24"/>
        <end position="109"/>
    </location>
</feature>
<evidence type="ECO:0000256" key="2">
    <source>
        <dbReference type="SAM" id="SignalP"/>
    </source>
</evidence>
<dbReference type="AlphaFoldDB" id="A0A8W8KM74"/>
<keyword evidence="1" id="KW-1133">Transmembrane helix</keyword>